<name>A0ABZ1G2B9_9ACTN</name>
<evidence type="ECO:0000256" key="3">
    <source>
        <dbReference type="ARBA" id="ARBA00023125"/>
    </source>
</evidence>
<keyword evidence="1" id="KW-0678">Repressor</keyword>
<dbReference type="EMBL" id="CP109114">
    <property type="protein sequence ID" value="WSC12873.1"/>
    <property type="molecule type" value="Genomic_DNA"/>
</dbReference>
<evidence type="ECO:0000259" key="6">
    <source>
        <dbReference type="PROSITE" id="PS50977"/>
    </source>
</evidence>
<gene>
    <name evidence="7" type="ORF">OIE64_08485</name>
</gene>
<evidence type="ECO:0000256" key="2">
    <source>
        <dbReference type="ARBA" id="ARBA00023015"/>
    </source>
</evidence>
<sequence>MRVPTSERRKQLIEAAVELMRRNGVDQVTLRAIAQQADAPLATLHYCFRDKDELMRAAADHWLERFVCDPIPDEVPLEGGLRTVMDRISAAFWTLIESTPADLRAQIELVTWAVRDGTHPALAESMYSRYEATLGDVFAQALDAAGEHSDVDPRVLARGYIAAVDGAVLQYISEPASPRPREVFDLIKEALLLRAGILKR</sequence>
<proteinExistence type="predicted"/>
<evidence type="ECO:0000256" key="4">
    <source>
        <dbReference type="ARBA" id="ARBA00023163"/>
    </source>
</evidence>
<dbReference type="InterPro" id="IPR039538">
    <property type="entry name" value="BetI_C"/>
</dbReference>
<dbReference type="InterPro" id="IPR050109">
    <property type="entry name" value="HTH-type_TetR-like_transc_reg"/>
</dbReference>
<dbReference type="Proteomes" id="UP001330827">
    <property type="component" value="Chromosome"/>
</dbReference>
<feature type="domain" description="HTH tetR-type" evidence="6">
    <location>
        <begin position="6"/>
        <end position="66"/>
    </location>
</feature>
<keyword evidence="2" id="KW-0805">Transcription regulation</keyword>
<dbReference type="Pfam" id="PF00440">
    <property type="entry name" value="TetR_N"/>
    <property type="match status" value="1"/>
</dbReference>
<dbReference type="SUPFAM" id="SSF46689">
    <property type="entry name" value="Homeodomain-like"/>
    <property type="match status" value="1"/>
</dbReference>
<evidence type="ECO:0000313" key="8">
    <source>
        <dbReference type="Proteomes" id="UP001330827"/>
    </source>
</evidence>
<protein>
    <submittedName>
        <fullName evidence="7">TetR/AcrR family transcriptional regulator</fullName>
    </submittedName>
</protein>
<evidence type="ECO:0000313" key="7">
    <source>
        <dbReference type="EMBL" id="WSC12873.1"/>
    </source>
</evidence>
<organism evidence="7 8">
    <name type="scientific">Streptomyces brevispora</name>
    <dbReference type="NCBI Taxonomy" id="887462"/>
    <lineage>
        <taxon>Bacteria</taxon>
        <taxon>Bacillati</taxon>
        <taxon>Actinomycetota</taxon>
        <taxon>Actinomycetes</taxon>
        <taxon>Kitasatosporales</taxon>
        <taxon>Streptomycetaceae</taxon>
        <taxon>Streptomyces</taxon>
    </lineage>
</organism>
<reference evidence="7 8" key="1">
    <citation type="submission" date="2022-10" db="EMBL/GenBank/DDBJ databases">
        <title>The complete genomes of actinobacterial strains from the NBC collection.</title>
        <authorList>
            <person name="Joergensen T.S."/>
            <person name="Alvarez Arevalo M."/>
            <person name="Sterndorff E.B."/>
            <person name="Faurdal D."/>
            <person name="Vuksanovic O."/>
            <person name="Mourched A.-S."/>
            <person name="Charusanti P."/>
            <person name="Shaw S."/>
            <person name="Blin K."/>
            <person name="Weber T."/>
        </authorList>
    </citation>
    <scope>NUCLEOTIDE SEQUENCE [LARGE SCALE GENOMIC DNA]</scope>
    <source>
        <strain evidence="7 8">NBC 01769</strain>
    </source>
</reference>
<keyword evidence="4" id="KW-0804">Transcription</keyword>
<dbReference type="RefSeq" id="WP_326591051.1">
    <property type="nucleotide sequence ID" value="NZ_CP109114.1"/>
</dbReference>
<feature type="DNA-binding region" description="H-T-H motif" evidence="5">
    <location>
        <begin position="29"/>
        <end position="48"/>
    </location>
</feature>
<dbReference type="InterPro" id="IPR036271">
    <property type="entry name" value="Tet_transcr_reg_TetR-rel_C_sf"/>
</dbReference>
<dbReference type="PROSITE" id="PS50977">
    <property type="entry name" value="HTH_TETR_2"/>
    <property type="match status" value="1"/>
</dbReference>
<keyword evidence="3 5" id="KW-0238">DNA-binding</keyword>
<keyword evidence="8" id="KW-1185">Reference proteome</keyword>
<evidence type="ECO:0000256" key="1">
    <source>
        <dbReference type="ARBA" id="ARBA00022491"/>
    </source>
</evidence>
<dbReference type="InterPro" id="IPR009057">
    <property type="entry name" value="Homeodomain-like_sf"/>
</dbReference>
<dbReference type="SUPFAM" id="SSF48498">
    <property type="entry name" value="Tetracyclin repressor-like, C-terminal domain"/>
    <property type="match status" value="1"/>
</dbReference>
<evidence type="ECO:0000256" key="5">
    <source>
        <dbReference type="PROSITE-ProRule" id="PRU00335"/>
    </source>
</evidence>
<dbReference type="Pfam" id="PF13977">
    <property type="entry name" value="TetR_C_6"/>
    <property type="match status" value="1"/>
</dbReference>
<dbReference type="PANTHER" id="PTHR30055:SF234">
    <property type="entry name" value="HTH-TYPE TRANSCRIPTIONAL REGULATOR BETI"/>
    <property type="match status" value="1"/>
</dbReference>
<dbReference type="Gene3D" id="1.10.357.10">
    <property type="entry name" value="Tetracycline Repressor, domain 2"/>
    <property type="match status" value="1"/>
</dbReference>
<dbReference type="InterPro" id="IPR001647">
    <property type="entry name" value="HTH_TetR"/>
</dbReference>
<accession>A0ABZ1G2B9</accession>
<dbReference type="PANTHER" id="PTHR30055">
    <property type="entry name" value="HTH-TYPE TRANSCRIPTIONAL REGULATOR RUTR"/>
    <property type="match status" value="1"/>
</dbReference>